<dbReference type="Proteomes" id="UP000015241">
    <property type="component" value="Unassembled WGS sequence"/>
</dbReference>
<gene>
    <name evidence="2" type="ORF">FOMPIDRAFT_1020735</name>
</gene>
<dbReference type="EMBL" id="KE504297">
    <property type="protein sequence ID" value="EPS93122.1"/>
    <property type="molecule type" value="Genomic_DNA"/>
</dbReference>
<dbReference type="OrthoDB" id="432234at2759"/>
<name>S8DJY0_FOMSC</name>
<feature type="compositionally biased region" description="Low complexity" evidence="1">
    <location>
        <begin position="34"/>
        <end position="48"/>
    </location>
</feature>
<evidence type="ECO:0000256" key="1">
    <source>
        <dbReference type="SAM" id="MobiDB-lite"/>
    </source>
</evidence>
<proteinExistence type="predicted"/>
<dbReference type="AlphaFoldDB" id="S8DJY0"/>
<organism evidence="2 3">
    <name type="scientific">Fomitopsis schrenkii</name>
    <name type="common">Brown rot fungus</name>
    <dbReference type="NCBI Taxonomy" id="2126942"/>
    <lineage>
        <taxon>Eukaryota</taxon>
        <taxon>Fungi</taxon>
        <taxon>Dikarya</taxon>
        <taxon>Basidiomycota</taxon>
        <taxon>Agaricomycotina</taxon>
        <taxon>Agaricomycetes</taxon>
        <taxon>Polyporales</taxon>
        <taxon>Fomitopsis</taxon>
    </lineage>
</organism>
<dbReference type="HOGENOM" id="CLU_1740558_0_0_1"/>
<dbReference type="InParanoid" id="S8DJY0"/>
<keyword evidence="3" id="KW-1185">Reference proteome</keyword>
<accession>S8DJY0</accession>
<feature type="region of interest" description="Disordered" evidence="1">
    <location>
        <begin position="108"/>
        <end position="128"/>
    </location>
</feature>
<feature type="region of interest" description="Disordered" evidence="1">
    <location>
        <begin position="17"/>
        <end position="50"/>
    </location>
</feature>
<evidence type="ECO:0000313" key="3">
    <source>
        <dbReference type="Proteomes" id="UP000015241"/>
    </source>
</evidence>
<sequence>MTVCQHFEKSSMVVNVDSPQPVFELPSSGSSNESAPPDRSSATSSSTDTEATVLVAPELSELSLDALNPEEVFPMNGVRTKLTHLDRTLYGSSPRQLSMIMVGEGGIGKSRVIPPPSSTSAHEGKAPASKIRAYRLRLQQQEAIFAGVPP</sequence>
<protein>
    <submittedName>
        <fullName evidence="2">Uncharacterized protein</fullName>
    </submittedName>
</protein>
<evidence type="ECO:0000313" key="2">
    <source>
        <dbReference type="EMBL" id="EPS93122.1"/>
    </source>
</evidence>
<reference evidence="2 3" key="1">
    <citation type="journal article" date="2012" name="Science">
        <title>The Paleozoic origin of enzymatic lignin decomposition reconstructed from 31 fungal genomes.</title>
        <authorList>
            <person name="Floudas D."/>
            <person name="Binder M."/>
            <person name="Riley R."/>
            <person name="Barry K."/>
            <person name="Blanchette R.A."/>
            <person name="Henrissat B."/>
            <person name="Martinez A.T."/>
            <person name="Otillar R."/>
            <person name="Spatafora J.W."/>
            <person name="Yadav J.S."/>
            <person name="Aerts A."/>
            <person name="Benoit I."/>
            <person name="Boyd A."/>
            <person name="Carlson A."/>
            <person name="Copeland A."/>
            <person name="Coutinho P.M."/>
            <person name="de Vries R.P."/>
            <person name="Ferreira P."/>
            <person name="Findley K."/>
            <person name="Foster B."/>
            <person name="Gaskell J."/>
            <person name="Glotzer D."/>
            <person name="Gorecki P."/>
            <person name="Heitman J."/>
            <person name="Hesse C."/>
            <person name="Hori C."/>
            <person name="Igarashi K."/>
            <person name="Jurgens J.A."/>
            <person name="Kallen N."/>
            <person name="Kersten P."/>
            <person name="Kohler A."/>
            <person name="Kuees U."/>
            <person name="Kumar T.K.A."/>
            <person name="Kuo A."/>
            <person name="LaButti K."/>
            <person name="Larrondo L.F."/>
            <person name="Lindquist E."/>
            <person name="Ling A."/>
            <person name="Lombard V."/>
            <person name="Lucas S."/>
            <person name="Lundell T."/>
            <person name="Martin R."/>
            <person name="McLaughlin D.J."/>
            <person name="Morgenstern I."/>
            <person name="Morin E."/>
            <person name="Murat C."/>
            <person name="Nagy L.G."/>
            <person name="Nolan M."/>
            <person name="Ohm R.A."/>
            <person name="Patyshakuliyeva A."/>
            <person name="Rokas A."/>
            <person name="Ruiz-Duenas F.J."/>
            <person name="Sabat G."/>
            <person name="Salamov A."/>
            <person name="Samejima M."/>
            <person name="Schmutz J."/>
            <person name="Slot J.C."/>
            <person name="St John F."/>
            <person name="Stenlid J."/>
            <person name="Sun H."/>
            <person name="Sun S."/>
            <person name="Syed K."/>
            <person name="Tsang A."/>
            <person name="Wiebenga A."/>
            <person name="Young D."/>
            <person name="Pisabarro A."/>
            <person name="Eastwood D.C."/>
            <person name="Martin F."/>
            <person name="Cullen D."/>
            <person name="Grigoriev I.V."/>
            <person name="Hibbett D.S."/>
        </authorList>
    </citation>
    <scope>NUCLEOTIDE SEQUENCE</scope>
    <source>
        <strain evidence="3">FP-58527</strain>
    </source>
</reference>